<evidence type="ECO:0000313" key="1">
    <source>
        <dbReference type="EMBL" id="CAG5165205.1"/>
    </source>
</evidence>
<accession>A0A8J2N7M0</accession>
<dbReference type="Gene3D" id="2.30.110.10">
    <property type="entry name" value="Electron Transport, Fmn-binding Protein, Chain A"/>
    <property type="match status" value="1"/>
</dbReference>
<dbReference type="GeneID" id="67018687"/>
<reference evidence="1" key="1">
    <citation type="submission" date="2021-05" db="EMBL/GenBank/DDBJ databases">
        <authorList>
            <person name="Stam R."/>
        </authorList>
    </citation>
    <scope>NUCLEOTIDE SEQUENCE</scope>
    <source>
        <strain evidence="1">CS162</strain>
    </source>
</reference>
<evidence type="ECO:0008006" key="3">
    <source>
        <dbReference type="Google" id="ProtNLM"/>
    </source>
</evidence>
<dbReference type="RefSeq" id="XP_043170319.1">
    <property type="nucleotide sequence ID" value="XM_043314384.1"/>
</dbReference>
<dbReference type="Pfam" id="PF04299">
    <property type="entry name" value="FMN_bind_2"/>
    <property type="match status" value="1"/>
</dbReference>
<dbReference type="OrthoDB" id="2101473at2759"/>
<proteinExistence type="predicted"/>
<dbReference type="PANTHER" id="PTHR35802">
    <property type="entry name" value="PROTEASE SYNTHASE AND SPORULATION PROTEIN PAI 2"/>
    <property type="match status" value="1"/>
</dbReference>
<evidence type="ECO:0000313" key="2">
    <source>
        <dbReference type="Proteomes" id="UP000676310"/>
    </source>
</evidence>
<keyword evidence="2" id="KW-1185">Reference proteome</keyword>
<dbReference type="InterPro" id="IPR007396">
    <property type="entry name" value="TR_PAI2-type"/>
</dbReference>
<dbReference type="PANTHER" id="PTHR35802:SF1">
    <property type="entry name" value="PROTEASE SYNTHASE AND SPORULATION PROTEIN PAI 2"/>
    <property type="match status" value="1"/>
</dbReference>
<protein>
    <recommendedName>
        <fullName evidence="3">Transcriptional regulator</fullName>
    </recommendedName>
</protein>
<gene>
    <name evidence="1" type="ORF">ALTATR162_LOCUS6762</name>
</gene>
<dbReference type="Proteomes" id="UP000676310">
    <property type="component" value="Unassembled WGS sequence"/>
</dbReference>
<name>A0A8J2N7M0_9PLEO</name>
<dbReference type="AlphaFoldDB" id="A0A8J2N7M0"/>
<organism evidence="1 2">
    <name type="scientific">Alternaria atra</name>
    <dbReference type="NCBI Taxonomy" id="119953"/>
    <lineage>
        <taxon>Eukaryota</taxon>
        <taxon>Fungi</taxon>
        <taxon>Dikarya</taxon>
        <taxon>Ascomycota</taxon>
        <taxon>Pezizomycotina</taxon>
        <taxon>Dothideomycetes</taxon>
        <taxon>Pleosporomycetidae</taxon>
        <taxon>Pleosporales</taxon>
        <taxon>Pleosporineae</taxon>
        <taxon>Pleosporaceae</taxon>
        <taxon>Alternaria</taxon>
        <taxon>Alternaria sect. Ulocladioides</taxon>
    </lineage>
</organism>
<comment type="caution">
    <text evidence="1">The sequence shown here is derived from an EMBL/GenBank/DDBJ whole genome shotgun (WGS) entry which is preliminary data.</text>
</comment>
<dbReference type="PIRSF" id="PIRSF010372">
    <property type="entry name" value="PaiB"/>
    <property type="match status" value="1"/>
</dbReference>
<dbReference type="InterPro" id="IPR012349">
    <property type="entry name" value="Split_barrel_FMN-bd"/>
</dbReference>
<dbReference type="SUPFAM" id="SSF50475">
    <property type="entry name" value="FMN-binding split barrel"/>
    <property type="match status" value="1"/>
</dbReference>
<sequence length="251" mass="27968">MYLRAVHAEKDIARLQQFIRANPLGIFTTAIDSKSFPFLQSSHIPFVLDTENATDEVHLGVLRGHLARANPQAKALIEHLQSETKDESTDTVQTISRDVMILFNGPAHHYVTPKFYKETKPVSGKVVPTWNYSAVQVYGRASVFYDTKAAMTSKFLDKQIRDLSFQSERDIMGYEKPWQVEDAPTSYVEILKKAIIGIQIEITDLGGKYKMSQEMSAGDQQGVIDGFKAMGSDVGAEMAKTVEEKGKASNS</sequence>
<dbReference type="EMBL" id="CAJRGZ010000019">
    <property type="protein sequence ID" value="CAG5165205.1"/>
    <property type="molecule type" value="Genomic_DNA"/>
</dbReference>